<evidence type="ECO:0000313" key="2">
    <source>
        <dbReference type="EMBL" id="CAN63969.1"/>
    </source>
</evidence>
<dbReference type="PANTHER" id="PTHR33240">
    <property type="entry name" value="OS08G0508500 PROTEIN"/>
    <property type="match status" value="1"/>
</dbReference>
<protein>
    <recommendedName>
        <fullName evidence="3">Retrotransposon gag domain-containing protein</fullName>
    </recommendedName>
</protein>
<dbReference type="Gene3D" id="2.40.70.10">
    <property type="entry name" value="Acid Proteases"/>
    <property type="match status" value="1"/>
</dbReference>
<sequence length="451" mass="50296">MLSTPFSSRIIRYEPPKGFIILKFSTYDGSSDHFDHIMHYRQLMTLDIGNDMLLCKVFPASLQVQALSWFHQLPTNLIDNFWDLSEVFTVLQVESYSMDVVLQIFKRSICSGTPFFESLAKKPPTSMDNLFRCANKYSMLEDDVRAATQQGAGRTTSANHSNASHLNVREATSCDSRSTRIQMARTNKIKSLRKGLQQKMCYIRTTPKSGESSHGHGPRAPTAPVRAIINYIHRGPLDDEYNSQRKRQRLLRAATIRENISSIRSGLASGSIHLIDGTIVFPTIDLARVLQPHRDALVMTLGIRDFDVKRILVDPGSSADLLQVSVVKQMGFIPSSLENPGRMLSGFNGASTTSLGDVILSIQAGPVILNVLFSVVEDLFPFNAILGRMWLHSMKAISSTYHQMVSFITQDGQVDLYGSQLAARQCYQIVRVAGPSIDREHSPKEVSPSDQ</sequence>
<evidence type="ECO:0000256" key="1">
    <source>
        <dbReference type="SAM" id="MobiDB-lite"/>
    </source>
</evidence>
<dbReference type="EMBL" id="AM474888">
    <property type="protein sequence ID" value="CAN63969.1"/>
    <property type="molecule type" value="Genomic_DNA"/>
</dbReference>
<feature type="region of interest" description="Disordered" evidence="1">
    <location>
        <begin position="148"/>
        <end position="177"/>
    </location>
</feature>
<evidence type="ECO:0008006" key="3">
    <source>
        <dbReference type="Google" id="ProtNLM"/>
    </source>
</evidence>
<reference evidence="2" key="1">
    <citation type="journal article" date="2007" name="PLoS ONE">
        <title>The first genome sequence of an elite grapevine cultivar (Pinot noir Vitis vinifera L.): coping with a highly heterozygous genome.</title>
        <authorList>
            <person name="Velasco R."/>
            <person name="Zharkikh A."/>
            <person name="Troggio M."/>
            <person name="Cartwright D.A."/>
            <person name="Cestaro A."/>
            <person name="Pruss D."/>
            <person name="Pindo M."/>
            <person name="FitzGerald L.M."/>
            <person name="Vezzulli S."/>
            <person name="Reid J."/>
            <person name="Malacarne G."/>
            <person name="Iliev D."/>
            <person name="Coppola G."/>
            <person name="Wardell B."/>
            <person name="Micheletti D."/>
            <person name="Macalma T."/>
            <person name="Facci M."/>
            <person name="Mitchell J.T."/>
            <person name="Perazzolli M."/>
            <person name="Eldredge G."/>
            <person name="Gatto P."/>
            <person name="Oyzerski R."/>
            <person name="Moretto M."/>
            <person name="Gutin N."/>
            <person name="Stefanini M."/>
            <person name="Chen Y."/>
            <person name="Segala C."/>
            <person name="Davenport C."/>
            <person name="Dematte L."/>
            <person name="Mraz A."/>
            <person name="Battilana J."/>
            <person name="Stormo K."/>
            <person name="Costa F."/>
            <person name="Tao Q."/>
            <person name="Si-Ammour A."/>
            <person name="Harkins T."/>
            <person name="Lackey A."/>
            <person name="Perbost C."/>
            <person name="Taillon B."/>
            <person name="Stella A."/>
            <person name="Solovyev V."/>
            <person name="Fawcett J.A."/>
            <person name="Sterck L."/>
            <person name="Vandepoele K."/>
            <person name="Grando S.M."/>
            <person name="Toppo S."/>
            <person name="Moser C."/>
            <person name="Lanchbury J."/>
            <person name="Bogden R."/>
            <person name="Skolnick M."/>
            <person name="Sgaramella V."/>
            <person name="Bhatnagar S.K."/>
            <person name="Fontana P."/>
            <person name="Gutin A."/>
            <person name="Van de Peer Y."/>
            <person name="Salamini F."/>
            <person name="Viola R."/>
        </authorList>
    </citation>
    <scope>NUCLEOTIDE SEQUENCE</scope>
</reference>
<accession>A5BXK4</accession>
<feature type="compositionally biased region" description="Polar residues" evidence="1">
    <location>
        <begin position="148"/>
        <end position="165"/>
    </location>
</feature>
<dbReference type="AlphaFoldDB" id="A5BXK4"/>
<proteinExistence type="predicted"/>
<organism evidence="2">
    <name type="scientific">Vitis vinifera</name>
    <name type="common">Grape</name>
    <dbReference type="NCBI Taxonomy" id="29760"/>
    <lineage>
        <taxon>Eukaryota</taxon>
        <taxon>Viridiplantae</taxon>
        <taxon>Streptophyta</taxon>
        <taxon>Embryophyta</taxon>
        <taxon>Tracheophyta</taxon>
        <taxon>Spermatophyta</taxon>
        <taxon>Magnoliopsida</taxon>
        <taxon>eudicotyledons</taxon>
        <taxon>Gunneridae</taxon>
        <taxon>Pentapetalae</taxon>
        <taxon>rosids</taxon>
        <taxon>Vitales</taxon>
        <taxon>Vitaceae</taxon>
        <taxon>Viteae</taxon>
        <taxon>Vitis</taxon>
    </lineage>
</organism>
<name>A5BXK4_VITVI</name>
<gene>
    <name evidence="2" type="ORF">VITISV_007954</name>
</gene>
<dbReference type="PANTHER" id="PTHR33240:SF8">
    <property type="entry name" value="OS03G0439900 PROTEIN"/>
    <property type="match status" value="1"/>
</dbReference>
<dbReference type="CDD" id="cd00303">
    <property type="entry name" value="retropepsin_like"/>
    <property type="match status" value="1"/>
</dbReference>
<dbReference type="InterPro" id="IPR021109">
    <property type="entry name" value="Peptidase_aspartic_dom_sf"/>
</dbReference>